<evidence type="ECO:0000259" key="3">
    <source>
        <dbReference type="SMART" id="SM00287"/>
    </source>
</evidence>
<feature type="compositionally biased region" description="Low complexity" evidence="1">
    <location>
        <begin position="462"/>
        <end position="488"/>
    </location>
</feature>
<feature type="region of interest" description="Disordered" evidence="1">
    <location>
        <begin position="459"/>
        <end position="497"/>
    </location>
</feature>
<evidence type="ECO:0000313" key="5">
    <source>
        <dbReference type="Proteomes" id="UP000824260"/>
    </source>
</evidence>
<feature type="domain" description="SH3b" evidence="3">
    <location>
        <begin position="27"/>
        <end position="88"/>
    </location>
</feature>
<evidence type="ECO:0000256" key="1">
    <source>
        <dbReference type="SAM" id="MobiDB-lite"/>
    </source>
</evidence>
<organism evidence="4 5">
    <name type="scientific">Candidatus Pullichristensenella stercorigallinarum</name>
    <dbReference type="NCBI Taxonomy" id="2840909"/>
    <lineage>
        <taxon>Bacteria</taxon>
        <taxon>Bacillati</taxon>
        <taxon>Bacillota</taxon>
        <taxon>Clostridia</taxon>
        <taxon>Candidatus Pullichristensenella</taxon>
    </lineage>
</organism>
<comment type="caution">
    <text evidence="4">The sequence shown here is derived from an EMBL/GenBank/DDBJ whole genome shotgun (WGS) entry which is preliminary data.</text>
</comment>
<sequence>MHMRGWKRALALFTAMMLALATPALAEYAAYVADSVIPVYADASFSEQVGTISRNSFLTVNAEQNGVAAITYYGKDGYVALSGLTVVNGTPEDATVAANTRFYQQPSTQSAYRLLSAGTPVRLMAVNGTCAMVEVDGYIGFVMRSDLRTAGKDAANGDGSDVVNEIFTATVTARNARVYQSRSTASASRSLTYGNVVTVTAYNDTWARIYNGSSYGYTLRSNLTKGIVDVTGDDSDGEVTYETFAAIVSVPGASVYQYRSTSAPRQSLTLNNVITVVAYDDTWARVYNGSSFGYTLKDNLRRLDEATEEPGVQPTATPAPSESGEVVYETFEATVTAPGARVYQSRSTASASQSMTYGNTVTVVAYDDTWARIYNGSSYGYTLRENLTRVSATEEPGGGDVIYETFEAIVAVPGARVYQSRSLSAASQPMTYGNTVTVVSYDDGWARIYNGSSYGYTPRSNLTPLSTATETPAATATPTPAPTATATPSPTPDNGVTEETFTATVTTQGALVYESPSTASASQSLTYGKVVTVVAYDDTWALIYNGNSYGYTLRTNLTRGTVSVATPTPAVTPTPTPTPAPTSSFDDAVESGDYSNEELTFLYLTQEAGLNTAAACGVLANIKAESSFRPTAYNSSGGSYGICQWTGSRRTRLQNYCEDRGLDYTTLTAQLQFLEYELENYYPKVMNYIRAVDNTADGAYDAGYYFCYHFEAPANRASRSATRGNNARDTYWPKYA</sequence>
<dbReference type="AlphaFoldDB" id="A0A9D1CVE1"/>
<keyword evidence="2" id="KW-0732">Signal</keyword>
<evidence type="ECO:0000256" key="2">
    <source>
        <dbReference type="SAM" id="SignalP"/>
    </source>
</evidence>
<reference evidence="4" key="2">
    <citation type="journal article" date="2021" name="PeerJ">
        <title>Extensive microbial diversity within the chicken gut microbiome revealed by metagenomics and culture.</title>
        <authorList>
            <person name="Gilroy R."/>
            <person name="Ravi A."/>
            <person name="Getino M."/>
            <person name="Pursley I."/>
            <person name="Horton D.L."/>
            <person name="Alikhan N.F."/>
            <person name="Baker D."/>
            <person name="Gharbi K."/>
            <person name="Hall N."/>
            <person name="Watson M."/>
            <person name="Adriaenssens E.M."/>
            <person name="Foster-Nyarko E."/>
            <person name="Jarju S."/>
            <person name="Secka A."/>
            <person name="Antonio M."/>
            <person name="Oren A."/>
            <person name="Chaudhuri R.R."/>
            <person name="La Ragione R."/>
            <person name="Hildebrand F."/>
            <person name="Pallen M.J."/>
        </authorList>
    </citation>
    <scope>NUCLEOTIDE SEQUENCE</scope>
    <source>
        <strain evidence="4">ChiSjej6B24-2974</strain>
    </source>
</reference>
<dbReference type="InterPro" id="IPR041219">
    <property type="entry name" value="Phage_lysozyme2"/>
</dbReference>
<proteinExistence type="predicted"/>
<dbReference type="Proteomes" id="UP000824260">
    <property type="component" value="Unassembled WGS sequence"/>
</dbReference>
<feature type="domain" description="SH3b" evidence="3">
    <location>
        <begin position="330"/>
        <end position="391"/>
    </location>
</feature>
<accession>A0A9D1CVE1</accession>
<dbReference type="SMART" id="SM00287">
    <property type="entry name" value="SH3b"/>
    <property type="match status" value="5"/>
</dbReference>
<protein>
    <recommendedName>
        <fullName evidence="3">SH3b domain-containing protein</fullName>
    </recommendedName>
</protein>
<gene>
    <name evidence="4" type="ORF">IAA52_00115</name>
</gene>
<dbReference type="Gene3D" id="1.10.530.10">
    <property type="match status" value="1"/>
</dbReference>
<reference evidence="4" key="1">
    <citation type="submission" date="2020-10" db="EMBL/GenBank/DDBJ databases">
        <authorList>
            <person name="Gilroy R."/>
        </authorList>
    </citation>
    <scope>NUCLEOTIDE SEQUENCE</scope>
    <source>
        <strain evidence="4">ChiSjej6B24-2974</strain>
    </source>
</reference>
<feature type="domain" description="SH3b" evidence="3">
    <location>
        <begin position="405"/>
        <end position="466"/>
    </location>
</feature>
<feature type="domain" description="SH3b" evidence="3">
    <location>
        <begin position="166"/>
        <end position="227"/>
    </location>
</feature>
<feature type="chain" id="PRO_5038623697" description="SH3b domain-containing protein" evidence="2">
    <location>
        <begin position="27"/>
        <end position="736"/>
    </location>
</feature>
<feature type="signal peptide" evidence="2">
    <location>
        <begin position="1"/>
        <end position="26"/>
    </location>
</feature>
<name>A0A9D1CVE1_9FIRM</name>
<dbReference type="EMBL" id="DVFZ01000003">
    <property type="protein sequence ID" value="HIQ81488.1"/>
    <property type="molecule type" value="Genomic_DNA"/>
</dbReference>
<dbReference type="InterPro" id="IPR003646">
    <property type="entry name" value="SH3-like_bac-type"/>
</dbReference>
<feature type="domain" description="SH3b" evidence="3">
    <location>
        <begin position="500"/>
        <end position="561"/>
    </location>
</feature>
<dbReference type="Pfam" id="PF18013">
    <property type="entry name" value="Phage_lysozyme2"/>
    <property type="match status" value="1"/>
</dbReference>
<evidence type="ECO:0000313" key="4">
    <source>
        <dbReference type="EMBL" id="HIQ81488.1"/>
    </source>
</evidence>